<gene>
    <name evidence="1" type="ORF">GGQ98_001281</name>
</gene>
<dbReference type="Proteomes" id="UP000566324">
    <property type="component" value="Unassembled WGS sequence"/>
</dbReference>
<proteinExistence type="predicted"/>
<reference evidence="1 2" key="1">
    <citation type="submission" date="2020-08" db="EMBL/GenBank/DDBJ databases">
        <title>Genomic Encyclopedia of Type Strains, Phase IV (KMG-IV): sequencing the most valuable type-strain genomes for metagenomic binning, comparative biology and taxonomic classification.</title>
        <authorList>
            <person name="Goeker M."/>
        </authorList>
    </citation>
    <scope>NUCLEOTIDE SEQUENCE [LARGE SCALE GENOMIC DNA]</scope>
    <source>
        <strain evidence="1 2">DSM 17328</strain>
    </source>
</reference>
<dbReference type="Pfam" id="PF10055">
    <property type="entry name" value="DUF2292"/>
    <property type="match status" value="1"/>
</dbReference>
<accession>A0A7W7F6F1</accession>
<dbReference type="AlphaFoldDB" id="A0A7W7F6F1"/>
<organism evidence="1 2">
    <name type="scientific">Sphingosinicella soli</name>
    <dbReference type="NCBI Taxonomy" id="333708"/>
    <lineage>
        <taxon>Bacteria</taxon>
        <taxon>Pseudomonadati</taxon>
        <taxon>Pseudomonadota</taxon>
        <taxon>Alphaproteobacteria</taxon>
        <taxon>Sphingomonadales</taxon>
        <taxon>Sphingosinicellaceae</taxon>
        <taxon>Sphingosinicella</taxon>
    </lineage>
</organism>
<dbReference type="EMBL" id="JACHNZ010000011">
    <property type="protein sequence ID" value="MBB4631669.1"/>
    <property type="molecule type" value="Genomic_DNA"/>
</dbReference>
<sequence>MTDSPVRQIVTSTDEALQTIREALGRLRYGTITLTVHDAKIVQLDITEKRRFTA</sequence>
<evidence type="ECO:0008006" key="3">
    <source>
        <dbReference type="Google" id="ProtNLM"/>
    </source>
</evidence>
<keyword evidence="2" id="KW-1185">Reference proteome</keyword>
<name>A0A7W7F6F1_9SPHN</name>
<comment type="caution">
    <text evidence="1">The sequence shown here is derived from an EMBL/GenBank/DDBJ whole genome shotgun (WGS) entry which is preliminary data.</text>
</comment>
<dbReference type="InterPro" id="IPR018743">
    <property type="entry name" value="DUF2292"/>
</dbReference>
<evidence type="ECO:0000313" key="1">
    <source>
        <dbReference type="EMBL" id="MBB4631669.1"/>
    </source>
</evidence>
<dbReference type="RefSeq" id="WP_184066765.1">
    <property type="nucleotide sequence ID" value="NZ_JACHNZ010000011.1"/>
</dbReference>
<protein>
    <recommendedName>
        <fullName evidence="3">DUF2292 domain-containing protein</fullName>
    </recommendedName>
</protein>
<evidence type="ECO:0000313" key="2">
    <source>
        <dbReference type="Proteomes" id="UP000566324"/>
    </source>
</evidence>